<comment type="caution">
    <text evidence="1">The sequence shown here is derived from an EMBL/GenBank/DDBJ whole genome shotgun (WGS) entry which is preliminary data.</text>
</comment>
<dbReference type="EMBL" id="VICG01000011">
    <property type="protein sequence ID" value="KAA8567314.1"/>
    <property type="molecule type" value="Genomic_DNA"/>
</dbReference>
<evidence type="ECO:0000313" key="1">
    <source>
        <dbReference type="EMBL" id="KAA8567314.1"/>
    </source>
</evidence>
<proteinExistence type="predicted"/>
<accession>A0A5M9JD90</accession>
<dbReference type="VEuPathDB" id="FungiDB:MFRU_007g03420"/>
<dbReference type="Proteomes" id="UP000322873">
    <property type="component" value="Unassembled WGS sequence"/>
</dbReference>
<gene>
    <name evidence="1" type="ORF">EYC84_010345</name>
</gene>
<dbReference type="AlphaFoldDB" id="A0A5M9JD90"/>
<protein>
    <submittedName>
        <fullName evidence="1">Uncharacterized protein</fullName>
    </submittedName>
</protein>
<reference evidence="1 2" key="1">
    <citation type="submission" date="2019-06" db="EMBL/GenBank/DDBJ databases">
        <title>Genome Sequence of the Brown Rot Fungal Pathogen Monilinia fructicola.</title>
        <authorList>
            <person name="De Miccolis Angelini R.M."/>
            <person name="Landi L."/>
            <person name="Abate D."/>
            <person name="Pollastro S."/>
            <person name="Romanazzi G."/>
            <person name="Faretra F."/>
        </authorList>
    </citation>
    <scope>NUCLEOTIDE SEQUENCE [LARGE SCALE GENOMIC DNA]</scope>
    <source>
        <strain evidence="1 2">Mfrc123</strain>
    </source>
</reference>
<dbReference type="OrthoDB" id="10429351at2759"/>
<keyword evidence="2" id="KW-1185">Reference proteome</keyword>
<evidence type="ECO:0000313" key="2">
    <source>
        <dbReference type="Proteomes" id="UP000322873"/>
    </source>
</evidence>
<name>A0A5M9JD90_MONFR</name>
<organism evidence="1 2">
    <name type="scientific">Monilinia fructicola</name>
    <name type="common">Brown rot fungus</name>
    <name type="synonym">Ciboria fructicola</name>
    <dbReference type="NCBI Taxonomy" id="38448"/>
    <lineage>
        <taxon>Eukaryota</taxon>
        <taxon>Fungi</taxon>
        <taxon>Dikarya</taxon>
        <taxon>Ascomycota</taxon>
        <taxon>Pezizomycotina</taxon>
        <taxon>Leotiomycetes</taxon>
        <taxon>Helotiales</taxon>
        <taxon>Sclerotiniaceae</taxon>
        <taxon>Monilinia</taxon>
    </lineage>
</organism>
<sequence length="190" mass="21593">MTTPRNGSKAHRNSMRKQYYQRMLAFEKLAYVDPEKRVQMSFENRDFHSSEAPRRVRFSDADIKKFPQDAKGTVNPNNKQDSTRIRKLETEIELRGKNQPDSRVNEWSEGDSLVGIRYPESGEDTVANGEYSAHAVGASDVAASFNKSSGQEVKRNANDNDDGEEAMFNAGDHSFAIMCKSLREEQSSFW</sequence>